<evidence type="ECO:0000313" key="1">
    <source>
        <dbReference type="EMBL" id="ATE54407.1"/>
    </source>
</evidence>
<proteinExistence type="predicted"/>
<dbReference type="KEGG" id="apre:CNX65_14815"/>
<dbReference type="EMBL" id="CP023445">
    <property type="protein sequence ID" value="ATE54407.1"/>
    <property type="molecule type" value="Genomic_DNA"/>
</dbReference>
<reference evidence="1" key="1">
    <citation type="submission" date="2017-09" db="EMBL/GenBank/DDBJ databases">
        <title>Complete Genome Sequence of ansamitocin-producing Bacterium Actinosynnema pretiosum X47.</title>
        <authorList>
            <person name="Cao G."/>
            <person name="Zong G."/>
            <person name="Zhong C."/>
            <person name="Fu J."/>
        </authorList>
    </citation>
    <scope>NUCLEOTIDE SEQUENCE [LARGE SCALE GENOMIC DNA]</scope>
    <source>
        <strain evidence="1">X47</strain>
    </source>
</reference>
<protein>
    <submittedName>
        <fullName evidence="1">Uncharacterized protein</fullName>
    </submittedName>
</protein>
<dbReference type="AlphaFoldDB" id="A0A290Z5U9"/>
<dbReference type="Proteomes" id="UP000218505">
    <property type="component" value="Chromosome"/>
</dbReference>
<name>A0A290Z5U9_9PSEU</name>
<gene>
    <name evidence="1" type="ORF">CNX65_14815</name>
</gene>
<organism evidence="1 2">
    <name type="scientific">Actinosynnema pretiosum</name>
    <dbReference type="NCBI Taxonomy" id="42197"/>
    <lineage>
        <taxon>Bacteria</taxon>
        <taxon>Bacillati</taxon>
        <taxon>Actinomycetota</taxon>
        <taxon>Actinomycetes</taxon>
        <taxon>Pseudonocardiales</taxon>
        <taxon>Pseudonocardiaceae</taxon>
        <taxon>Actinosynnema</taxon>
    </lineage>
</organism>
<keyword evidence="2" id="KW-1185">Reference proteome</keyword>
<sequence>MVGVAPVWMALVWMALVRAALVWGALPCGTVFHGVEARWTAVTGTTGTAGTWCGAEVDGGPVSRRRGGVGRTTGVGRATGFAARWTAGSALAGDAGDAESLGRNGFLVISGAGLVARWTGAEAGVVGRTSGRPVGLTTALGEARGEFCLRWAITG</sequence>
<accession>A0A290Z5U9</accession>
<evidence type="ECO:0000313" key="2">
    <source>
        <dbReference type="Proteomes" id="UP000218505"/>
    </source>
</evidence>